<dbReference type="AlphaFoldDB" id="A0AA44AP40"/>
<dbReference type="RefSeq" id="WP_005649996.1">
    <property type="nucleotide sequence ID" value="NZ_BAABYG010000001.1"/>
</dbReference>
<evidence type="ECO:0000313" key="2">
    <source>
        <dbReference type="Proteomes" id="UP000448908"/>
    </source>
</evidence>
<proteinExistence type="predicted"/>
<reference evidence="1 2" key="1">
    <citation type="journal article" date="2019" name="Nat. Med.">
        <title>A library of human gut bacterial isolates paired with longitudinal multiomics data enables mechanistic microbiome research.</title>
        <authorList>
            <person name="Poyet M."/>
            <person name="Groussin M."/>
            <person name="Gibbons S.M."/>
            <person name="Avila-Pacheco J."/>
            <person name="Jiang X."/>
            <person name="Kearney S.M."/>
            <person name="Perrotta A.R."/>
            <person name="Berdy B."/>
            <person name="Zhao S."/>
            <person name="Lieberman T.D."/>
            <person name="Swanson P.K."/>
            <person name="Smith M."/>
            <person name="Roesemann S."/>
            <person name="Alexander J.E."/>
            <person name="Rich S.A."/>
            <person name="Livny J."/>
            <person name="Vlamakis H."/>
            <person name="Clish C."/>
            <person name="Bullock K."/>
            <person name="Deik A."/>
            <person name="Scott J."/>
            <person name="Pierce K.A."/>
            <person name="Xavier R.J."/>
            <person name="Alm E.J."/>
        </authorList>
    </citation>
    <scope>NUCLEOTIDE SEQUENCE [LARGE SCALE GENOMIC DNA]</scope>
    <source>
        <strain evidence="1 2">BIOML-A16</strain>
    </source>
</reference>
<dbReference type="InterPro" id="IPR024227">
    <property type="entry name" value="DUF3795"/>
</dbReference>
<name>A0AA44AP40_9BACT</name>
<dbReference type="Pfam" id="PF12675">
    <property type="entry name" value="DUF3795"/>
    <property type="match status" value="1"/>
</dbReference>
<evidence type="ECO:0000313" key="1">
    <source>
        <dbReference type="EMBL" id="MTU69408.1"/>
    </source>
</evidence>
<protein>
    <submittedName>
        <fullName evidence="1">DUF3795 domain-containing protein</fullName>
    </submittedName>
</protein>
<accession>A0AA44AP40</accession>
<organism evidence="1 2">
    <name type="scientific">Parabacteroides merdae</name>
    <dbReference type="NCBI Taxonomy" id="46503"/>
    <lineage>
        <taxon>Bacteria</taxon>
        <taxon>Pseudomonadati</taxon>
        <taxon>Bacteroidota</taxon>
        <taxon>Bacteroidia</taxon>
        <taxon>Bacteroidales</taxon>
        <taxon>Tannerellaceae</taxon>
        <taxon>Parabacteroides</taxon>
    </lineage>
</organism>
<dbReference type="Proteomes" id="UP000448908">
    <property type="component" value="Unassembled WGS sequence"/>
</dbReference>
<gene>
    <name evidence="1" type="ORF">GMD92_10045</name>
</gene>
<sequence length="138" mass="15992">MRIGSIDIEMFAPCGMNCTVCYKHCHTRKIQKPCSGCMQENKSKPVHCRKCRIKDCVQLKEITYCYQCGDFPCRLIRNLEKSYNSRYEESLVENSEIVREEGICNFLKIHSARYTCMECGGIVSLHDKVCTECGKRTR</sequence>
<dbReference type="EMBL" id="WNDA01000013">
    <property type="protein sequence ID" value="MTU69408.1"/>
    <property type="molecule type" value="Genomic_DNA"/>
</dbReference>
<comment type="caution">
    <text evidence="1">The sequence shown here is derived from an EMBL/GenBank/DDBJ whole genome shotgun (WGS) entry which is preliminary data.</text>
</comment>